<dbReference type="InterPro" id="IPR036412">
    <property type="entry name" value="HAD-like_sf"/>
</dbReference>
<dbReference type="EMBL" id="JBHTBR010000002">
    <property type="protein sequence ID" value="MFC7291123.1"/>
    <property type="molecule type" value="Genomic_DNA"/>
</dbReference>
<reference evidence="2" key="1">
    <citation type="journal article" date="2019" name="Int. J. Syst. Evol. Microbiol.">
        <title>The Global Catalogue of Microorganisms (GCM) 10K type strain sequencing project: providing services to taxonomists for standard genome sequencing and annotation.</title>
        <authorList>
            <consortium name="The Broad Institute Genomics Platform"/>
            <consortium name="The Broad Institute Genome Sequencing Center for Infectious Disease"/>
            <person name="Wu L."/>
            <person name="Ma J."/>
        </authorList>
    </citation>
    <scope>NUCLEOTIDE SEQUENCE [LARGE SCALE GENOMIC DNA]</scope>
    <source>
        <strain evidence="2">CCUG 51308</strain>
    </source>
</reference>
<dbReference type="InterPro" id="IPR006356">
    <property type="entry name" value="HAD-SF_hydro_IIA_hyp3"/>
</dbReference>
<dbReference type="Proteomes" id="UP001596492">
    <property type="component" value="Unassembled WGS sequence"/>
</dbReference>
<proteinExistence type="predicted"/>
<dbReference type="SUPFAM" id="SSF56784">
    <property type="entry name" value="HAD-like"/>
    <property type="match status" value="1"/>
</dbReference>
<dbReference type="InterPro" id="IPR023214">
    <property type="entry name" value="HAD_sf"/>
</dbReference>
<dbReference type="Gene3D" id="3.40.50.1000">
    <property type="entry name" value="HAD superfamily/HAD-like"/>
    <property type="match status" value="2"/>
</dbReference>
<dbReference type="RefSeq" id="WP_382166317.1">
    <property type="nucleotide sequence ID" value="NZ_JBHTBR010000002.1"/>
</dbReference>
<dbReference type="CDD" id="cd07525">
    <property type="entry name" value="HAD_like"/>
    <property type="match status" value="1"/>
</dbReference>
<evidence type="ECO:0000313" key="1">
    <source>
        <dbReference type="EMBL" id="MFC7291123.1"/>
    </source>
</evidence>
<dbReference type="PANTHER" id="PTHR19288:SF90">
    <property type="entry name" value="OS08G0542600 PROTEIN"/>
    <property type="match status" value="1"/>
</dbReference>
<dbReference type="GO" id="GO:0016787">
    <property type="term" value="F:hydrolase activity"/>
    <property type="evidence" value="ECO:0007669"/>
    <property type="project" value="UniProtKB-KW"/>
</dbReference>
<name>A0ABW2IJ69_9PROT</name>
<sequence length="287" mass="31382">MSQLPMLAHLNQIADEYDAILCDVWGVIHNGREVFPEAVDALRRFREIRGPVVLITNAPVPAERVLMSLAQVGVEPDCYDAVITSGDATRAELEKRMPGPAYCIGPDYDDPLYQGLAMEYTTEIDQAAFISCTGLREIPQDLPEDYRDELKKLAARELEMLCANPDLVFRYGDDLIPSAGSLAKIYEELGGRVIRPGKPGAPIYNLAYKKLEELLGYKPSRDTILAIGDGPATDARGAVREGLDCLFIGGGIHGGMMDESESFLEDAAMLLENDEADAAYAAPALIW</sequence>
<dbReference type="Pfam" id="PF13344">
    <property type="entry name" value="Hydrolase_6"/>
    <property type="match status" value="1"/>
</dbReference>
<accession>A0ABW2IJ69</accession>
<dbReference type="NCBIfam" id="TIGR01460">
    <property type="entry name" value="HAD-SF-IIA"/>
    <property type="match status" value="1"/>
</dbReference>
<keyword evidence="1" id="KW-0378">Hydrolase</keyword>
<organism evidence="1 2">
    <name type="scientific">Hirschia litorea</name>
    <dbReference type="NCBI Taxonomy" id="1199156"/>
    <lineage>
        <taxon>Bacteria</taxon>
        <taxon>Pseudomonadati</taxon>
        <taxon>Pseudomonadota</taxon>
        <taxon>Alphaproteobacteria</taxon>
        <taxon>Hyphomonadales</taxon>
        <taxon>Hyphomonadaceae</taxon>
        <taxon>Hirschia</taxon>
    </lineage>
</organism>
<protein>
    <submittedName>
        <fullName evidence="1">TIGR01459 family HAD-type hydrolase</fullName>
    </submittedName>
</protein>
<keyword evidence="2" id="KW-1185">Reference proteome</keyword>
<dbReference type="NCBIfam" id="TIGR01459">
    <property type="entry name" value="HAD-SF-IIA-hyp4"/>
    <property type="match status" value="1"/>
</dbReference>
<comment type="caution">
    <text evidence="1">The sequence shown here is derived from an EMBL/GenBank/DDBJ whole genome shotgun (WGS) entry which is preliminary data.</text>
</comment>
<dbReference type="Pfam" id="PF13242">
    <property type="entry name" value="Hydrolase_like"/>
    <property type="match status" value="1"/>
</dbReference>
<evidence type="ECO:0000313" key="2">
    <source>
        <dbReference type="Proteomes" id="UP001596492"/>
    </source>
</evidence>
<dbReference type="PANTHER" id="PTHR19288">
    <property type="entry name" value="4-NITROPHENYLPHOSPHATASE-RELATED"/>
    <property type="match status" value="1"/>
</dbReference>
<dbReference type="InterPro" id="IPR006357">
    <property type="entry name" value="HAD-SF_hydro_IIA"/>
</dbReference>
<gene>
    <name evidence="1" type="ORF">ACFQS8_05810</name>
</gene>